<dbReference type="SUPFAM" id="SSF51230">
    <property type="entry name" value="Single hybrid motif"/>
    <property type="match status" value="1"/>
</dbReference>
<evidence type="ECO:0000313" key="2">
    <source>
        <dbReference type="EMBL" id="MBF6637266.1"/>
    </source>
</evidence>
<dbReference type="InterPro" id="IPR000089">
    <property type="entry name" value="Biotin_lipoyl"/>
</dbReference>
<dbReference type="Gene3D" id="2.40.50.100">
    <property type="match status" value="1"/>
</dbReference>
<evidence type="ECO:0000313" key="3">
    <source>
        <dbReference type="Proteomes" id="UP000705283"/>
    </source>
</evidence>
<evidence type="ECO:0000259" key="1">
    <source>
        <dbReference type="Pfam" id="PF00364"/>
    </source>
</evidence>
<dbReference type="RefSeq" id="WP_194978043.1">
    <property type="nucleotide sequence ID" value="NZ_JADMKS010000004.1"/>
</dbReference>
<dbReference type="Proteomes" id="UP000705283">
    <property type="component" value="Unassembled WGS sequence"/>
</dbReference>
<sequence>MIAINEIRKIAQKMQASGLGKIEINGKNFSLRLHWAGRGSLFMAPRPKQRRMIKALQKGRFWSRHPLEEKRAIEEGTKVKAGDSLGFLQTGELLMPIRSPGDGEIIRLAVSNGDRVVRGRPLFTLLQTTAS</sequence>
<name>A0AA40X221_9GAMM</name>
<reference evidence="2" key="2">
    <citation type="submission" date="2022-09" db="EMBL/GenBank/DDBJ databases">
        <title>Rouxiella aceris sp. nov., isolated from tree sap and emended description of the genus Rhouxiella.</title>
        <authorList>
            <person name="Kim I.S."/>
        </authorList>
    </citation>
    <scope>NUCLEOTIDE SEQUENCE</scope>
    <source>
        <strain evidence="2">SAP-2</strain>
    </source>
</reference>
<accession>A0AA40X221</accession>
<proteinExistence type="predicted"/>
<gene>
    <name evidence="2" type="ORF">ITX54_11430</name>
</gene>
<dbReference type="AlphaFoldDB" id="A0AA40X221"/>
<comment type="caution">
    <text evidence="2">The sequence shown here is derived from an EMBL/GenBank/DDBJ whole genome shotgun (WGS) entry which is preliminary data.</text>
</comment>
<dbReference type="CDD" id="cd06850">
    <property type="entry name" value="biotinyl_domain"/>
    <property type="match status" value="1"/>
</dbReference>
<protein>
    <recommendedName>
        <fullName evidence="1">Lipoyl-binding domain-containing protein</fullName>
    </recommendedName>
</protein>
<reference evidence="2" key="1">
    <citation type="submission" date="2020-11" db="EMBL/GenBank/DDBJ databases">
        <authorList>
            <person name="Lee S.D."/>
        </authorList>
    </citation>
    <scope>NUCLEOTIDE SEQUENCE</scope>
    <source>
        <strain evidence="2">SAP-2</strain>
    </source>
</reference>
<dbReference type="Pfam" id="PF00364">
    <property type="entry name" value="Biotin_lipoyl"/>
    <property type="match status" value="1"/>
</dbReference>
<dbReference type="InterPro" id="IPR011053">
    <property type="entry name" value="Single_hybrid_motif"/>
</dbReference>
<organism evidence="2 3">
    <name type="scientific">Rouxiella silvae</name>
    <dbReference type="NCBI Taxonomy" id="1646373"/>
    <lineage>
        <taxon>Bacteria</taxon>
        <taxon>Pseudomonadati</taxon>
        <taxon>Pseudomonadota</taxon>
        <taxon>Gammaproteobacteria</taxon>
        <taxon>Enterobacterales</taxon>
        <taxon>Yersiniaceae</taxon>
        <taxon>Rouxiella</taxon>
    </lineage>
</organism>
<dbReference type="EMBL" id="JADMKS010000004">
    <property type="protein sequence ID" value="MBF6637266.1"/>
    <property type="molecule type" value="Genomic_DNA"/>
</dbReference>
<feature type="domain" description="Lipoyl-binding" evidence="1">
    <location>
        <begin position="69"/>
        <end position="125"/>
    </location>
</feature>